<proteinExistence type="predicted"/>
<name>A0ABV7THD6_9RHOB</name>
<dbReference type="NCBIfam" id="TIGR00696">
    <property type="entry name" value="wecG_tagA_cpsF"/>
    <property type="match status" value="1"/>
</dbReference>
<evidence type="ECO:0000313" key="4">
    <source>
        <dbReference type="Proteomes" id="UP001595629"/>
    </source>
</evidence>
<evidence type="ECO:0000313" key="3">
    <source>
        <dbReference type="EMBL" id="MFC3614312.1"/>
    </source>
</evidence>
<dbReference type="Pfam" id="PF03808">
    <property type="entry name" value="Glyco_tran_WecG"/>
    <property type="match status" value="1"/>
</dbReference>
<dbReference type="InterPro" id="IPR004629">
    <property type="entry name" value="WecG_TagA_CpsF"/>
</dbReference>
<keyword evidence="4" id="KW-1185">Reference proteome</keyword>
<dbReference type="RefSeq" id="WP_386735513.1">
    <property type="nucleotide sequence ID" value="NZ_JBHRXI010000010.1"/>
</dbReference>
<dbReference type="PANTHER" id="PTHR34136:SF1">
    <property type="entry name" value="UDP-N-ACETYL-D-MANNOSAMINURONIC ACID TRANSFERASE"/>
    <property type="match status" value="1"/>
</dbReference>
<dbReference type="CDD" id="cd06533">
    <property type="entry name" value="Glyco_transf_WecG_TagA"/>
    <property type="match status" value="1"/>
</dbReference>
<keyword evidence="1" id="KW-0328">Glycosyltransferase</keyword>
<dbReference type="Proteomes" id="UP001595629">
    <property type="component" value="Unassembled WGS sequence"/>
</dbReference>
<sequence length="252" mass="26906">MKFTFGAHEIAVNMPDRAQLLAEVRRRFDAGEGFALATVNLDHLVKLRADAEFARVYAAQDLVVADGRPIVTLSRLAGQPVELVPGSDLVRPLCETAAAAGVPIAFVGSHETALADAARILTAEIPGLSVVYSHAPAMGFDPDGDAAGRILEDLQTSGARLCFLALGAPKQERFALRGRTQAPAIGFASVGAGVDFIGGHQKRAPLWMRQLGVEWLWRALGDPLRLGPRYAKCAAILPGQTVRALQLRSRPD</sequence>
<dbReference type="EMBL" id="JBHRXI010000010">
    <property type="protein sequence ID" value="MFC3614312.1"/>
    <property type="molecule type" value="Genomic_DNA"/>
</dbReference>
<gene>
    <name evidence="3" type="ORF">ACFORG_11115</name>
</gene>
<reference evidence="4" key="1">
    <citation type="journal article" date="2019" name="Int. J. Syst. Evol. Microbiol.">
        <title>The Global Catalogue of Microorganisms (GCM) 10K type strain sequencing project: providing services to taxonomists for standard genome sequencing and annotation.</title>
        <authorList>
            <consortium name="The Broad Institute Genomics Platform"/>
            <consortium name="The Broad Institute Genome Sequencing Center for Infectious Disease"/>
            <person name="Wu L."/>
            <person name="Ma J."/>
        </authorList>
    </citation>
    <scope>NUCLEOTIDE SEQUENCE [LARGE SCALE GENOMIC DNA]</scope>
    <source>
        <strain evidence="4">KCTC 42911</strain>
    </source>
</reference>
<organism evidence="3 4">
    <name type="scientific">Lutimaribacter marinistellae</name>
    <dbReference type="NCBI Taxonomy" id="1820329"/>
    <lineage>
        <taxon>Bacteria</taxon>
        <taxon>Pseudomonadati</taxon>
        <taxon>Pseudomonadota</taxon>
        <taxon>Alphaproteobacteria</taxon>
        <taxon>Rhodobacterales</taxon>
        <taxon>Roseobacteraceae</taxon>
        <taxon>Lutimaribacter</taxon>
    </lineage>
</organism>
<dbReference type="PANTHER" id="PTHR34136">
    <property type="match status" value="1"/>
</dbReference>
<keyword evidence="2" id="KW-0808">Transferase</keyword>
<evidence type="ECO:0000256" key="2">
    <source>
        <dbReference type="ARBA" id="ARBA00022679"/>
    </source>
</evidence>
<accession>A0ABV7THD6</accession>
<evidence type="ECO:0000256" key="1">
    <source>
        <dbReference type="ARBA" id="ARBA00022676"/>
    </source>
</evidence>
<comment type="caution">
    <text evidence="3">The sequence shown here is derived from an EMBL/GenBank/DDBJ whole genome shotgun (WGS) entry which is preliminary data.</text>
</comment>
<protein>
    <submittedName>
        <fullName evidence="3">WecB/TagA/CpsF family glycosyltransferase</fullName>
    </submittedName>
</protein>